<evidence type="ECO:0000259" key="6">
    <source>
        <dbReference type="Pfam" id="PF00263"/>
    </source>
</evidence>
<reference evidence="8 9" key="1">
    <citation type="submission" date="2021-12" db="EMBL/GenBank/DDBJ databases">
        <title>Discovery of the Pendulisporaceae a myxobacterial family with distinct sporulation behavior and unique specialized metabolism.</title>
        <authorList>
            <person name="Garcia R."/>
            <person name="Popoff A."/>
            <person name="Bader C.D."/>
            <person name="Loehr J."/>
            <person name="Walesch S."/>
            <person name="Walt C."/>
            <person name="Boldt J."/>
            <person name="Bunk B."/>
            <person name="Haeckl F.J.F.P.J."/>
            <person name="Gunesch A.P."/>
            <person name="Birkelbach J."/>
            <person name="Nuebel U."/>
            <person name="Pietschmann T."/>
            <person name="Bach T."/>
            <person name="Mueller R."/>
        </authorList>
    </citation>
    <scope>NUCLEOTIDE SEQUENCE [LARGE SCALE GENOMIC DNA]</scope>
    <source>
        <strain evidence="8 9">MSr11954</strain>
    </source>
</reference>
<feature type="chain" id="PRO_5046921431" evidence="5">
    <location>
        <begin position="20"/>
        <end position="430"/>
    </location>
</feature>
<protein>
    <submittedName>
        <fullName evidence="8">Pilus assembly protein N-terminal domain-containing protein</fullName>
    </submittedName>
</protein>
<sequence>MRRTAAACLLLAVSFATMDASGQVRDKDKDVGPARATTVEMTMIVGDNKTLPAQGVTSYSVGAPGIIDVKVAPGMSQFVFVGLKAGSTTVLMLMQNGTQVTYAITVYARSPDVVNQELEQLLVGYTGLRIRKVGTRFFVEGGVSTEADARRVALIAGLYPGQVESLVVVGSVGIEHTINVRVDFYFVQYDKSSNYGVGVRWPGGIAPGAVQVAHDLVTNTTSAAAAFQQPLPALDMAQTRGWAKVLKHSTVVTTSGSEATFENGGEQNFAVAAGLTGTVHPIKFGTNVTVVPRYDAVTRALEVKVLANVSDLTAPAGGSLPGRKTSKVDTFVHLRLGESIVLSGIRTSSQTHSVTGIPLLSQIPVLGLLFGGHTNSEAELEGAVFIVPSIVESVPRRAYDIVDTAMKQYEDYSGSLDSVNAYSKTPPNYR</sequence>
<evidence type="ECO:0000313" key="9">
    <source>
        <dbReference type="Proteomes" id="UP001370348"/>
    </source>
</evidence>
<dbReference type="RefSeq" id="WP_394822982.1">
    <property type="nucleotide sequence ID" value="NZ_CP089984.1"/>
</dbReference>
<dbReference type="InterPro" id="IPR032789">
    <property type="entry name" value="T2SS-T3SS_pil_N"/>
</dbReference>
<keyword evidence="9" id="KW-1185">Reference proteome</keyword>
<dbReference type="Pfam" id="PF13629">
    <property type="entry name" value="T2SS-T3SS_pil_N"/>
    <property type="match status" value="1"/>
</dbReference>
<dbReference type="InterPro" id="IPR004846">
    <property type="entry name" value="T2SS/T3SS_dom"/>
</dbReference>
<accession>A0ABZ2LR06</accession>
<comment type="subcellular location">
    <subcellularLocation>
        <location evidence="1">Membrane</location>
    </subcellularLocation>
</comment>
<dbReference type="Pfam" id="PF00263">
    <property type="entry name" value="Secretin"/>
    <property type="match status" value="1"/>
</dbReference>
<organism evidence="8 9">
    <name type="scientific">Pendulispora albinea</name>
    <dbReference type="NCBI Taxonomy" id="2741071"/>
    <lineage>
        <taxon>Bacteria</taxon>
        <taxon>Pseudomonadati</taxon>
        <taxon>Myxococcota</taxon>
        <taxon>Myxococcia</taxon>
        <taxon>Myxococcales</taxon>
        <taxon>Sorangiineae</taxon>
        <taxon>Pendulisporaceae</taxon>
        <taxon>Pendulispora</taxon>
    </lineage>
</organism>
<keyword evidence="2 5" id="KW-0732">Signal</keyword>
<evidence type="ECO:0000256" key="1">
    <source>
        <dbReference type="ARBA" id="ARBA00004370"/>
    </source>
</evidence>
<name>A0ABZ2LR06_9BACT</name>
<dbReference type="Proteomes" id="UP001370348">
    <property type="component" value="Chromosome"/>
</dbReference>
<keyword evidence="3" id="KW-0472">Membrane</keyword>
<evidence type="ECO:0000313" key="8">
    <source>
        <dbReference type="EMBL" id="WXB13359.1"/>
    </source>
</evidence>
<evidence type="ECO:0000256" key="5">
    <source>
        <dbReference type="SAM" id="SignalP"/>
    </source>
</evidence>
<feature type="signal peptide" evidence="5">
    <location>
        <begin position="1"/>
        <end position="19"/>
    </location>
</feature>
<evidence type="ECO:0000259" key="7">
    <source>
        <dbReference type="Pfam" id="PF13629"/>
    </source>
</evidence>
<gene>
    <name evidence="8" type="ORF">LZC94_36640</name>
</gene>
<proteinExistence type="inferred from homology"/>
<dbReference type="EMBL" id="CP089984">
    <property type="protein sequence ID" value="WXB13359.1"/>
    <property type="molecule type" value="Genomic_DNA"/>
</dbReference>
<evidence type="ECO:0000256" key="4">
    <source>
        <dbReference type="RuleBase" id="RU004003"/>
    </source>
</evidence>
<dbReference type="InterPro" id="IPR050810">
    <property type="entry name" value="Bact_Secretion_Sys_Channel"/>
</dbReference>
<evidence type="ECO:0000256" key="2">
    <source>
        <dbReference type="ARBA" id="ARBA00022729"/>
    </source>
</evidence>
<dbReference type="PANTHER" id="PTHR30332:SF24">
    <property type="entry name" value="SECRETIN GSPD-RELATED"/>
    <property type="match status" value="1"/>
</dbReference>
<feature type="domain" description="Type II/III secretion system secretin-like" evidence="6">
    <location>
        <begin position="238"/>
        <end position="392"/>
    </location>
</feature>
<comment type="similarity">
    <text evidence="4">Belongs to the bacterial secretin family.</text>
</comment>
<evidence type="ECO:0000256" key="3">
    <source>
        <dbReference type="ARBA" id="ARBA00023136"/>
    </source>
</evidence>
<feature type="domain" description="Pilus formation protein N-terminal" evidence="7">
    <location>
        <begin position="40"/>
        <end position="101"/>
    </location>
</feature>
<dbReference type="PANTHER" id="PTHR30332">
    <property type="entry name" value="PROBABLE GENERAL SECRETION PATHWAY PROTEIN D"/>
    <property type="match status" value="1"/>
</dbReference>